<sequence length="251" mass="28701">MGKRLMIYQSFAQLYDELFDDQLYQQWRDYTLNRLPSTCQTVLDLAGGAGRLACLLAATGLNLTVADFSPEMLSLASRHAAEAGVALQLVEADMRDLTGFPLYDAVTCYADSLCYLDDLTAVRETFQQVYEHLNAGGRFLFDVISPYQTDVVYPGYMYNYEDEDQQRTFVWRSFADDDVDHGVIHDLTFFTRLPDGNYQRVGETHFERSYPLAELQTALQTVGFNRVTVTADFGRQLVVPTTTRWFFECQK</sequence>
<dbReference type="Pfam" id="PF13649">
    <property type="entry name" value="Methyltransf_25"/>
    <property type="match status" value="1"/>
</dbReference>
<dbReference type="GO" id="GO:0032259">
    <property type="term" value="P:methylation"/>
    <property type="evidence" value="ECO:0007669"/>
    <property type="project" value="UniProtKB-KW"/>
</dbReference>
<comment type="caution">
    <text evidence="3">The sequence shown here is derived from an EMBL/GenBank/DDBJ whole genome shotgun (WGS) entry which is preliminary data.</text>
</comment>
<evidence type="ECO:0000313" key="3">
    <source>
        <dbReference type="EMBL" id="KRK59532.1"/>
    </source>
</evidence>
<dbReference type="Proteomes" id="UP000051883">
    <property type="component" value="Unassembled WGS sequence"/>
</dbReference>
<keyword evidence="3" id="KW-0489">Methyltransferase</keyword>
<dbReference type="SUPFAM" id="SSF53335">
    <property type="entry name" value="S-adenosyl-L-methionine-dependent methyltransferases"/>
    <property type="match status" value="1"/>
</dbReference>
<name>A0ABR5NYV4_9LACO</name>
<evidence type="ECO:0000259" key="2">
    <source>
        <dbReference type="Pfam" id="PF13649"/>
    </source>
</evidence>
<gene>
    <name evidence="3" type="ORF">FC31_GL000645</name>
</gene>
<dbReference type="InterPro" id="IPR029063">
    <property type="entry name" value="SAM-dependent_MTases_sf"/>
</dbReference>
<feature type="domain" description="Methyltransferase" evidence="2">
    <location>
        <begin position="42"/>
        <end position="137"/>
    </location>
</feature>
<dbReference type="Gene3D" id="3.40.50.150">
    <property type="entry name" value="Vaccinia Virus protein VP39"/>
    <property type="match status" value="1"/>
</dbReference>
<keyword evidence="1" id="KW-0808">Transferase</keyword>
<reference evidence="3 4" key="1">
    <citation type="journal article" date="2015" name="Genome Announc.">
        <title>Expanding the biotechnology potential of lactobacilli through comparative genomics of 213 strains and associated genera.</title>
        <authorList>
            <person name="Sun Z."/>
            <person name="Harris H.M."/>
            <person name="McCann A."/>
            <person name="Guo C."/>
            <person name="Argimon S."/>
            <person name="Zhang W."/>
            <person name="Yang X."/>
            <person name="Jeffery I.B."/>
            <person name="Cooney J.C."/>
            <person name="Kagawa T.F."/>
            <person name="Liu W."/>
            <person name="Song Y."/>
            <person name="Salvetti E."/>
            <person name="Wrobel A."/>
            <person name="Rasinkangas P."/>
            <person name="Parkhill J."/>
            <person name="Rea M.C."/>
            <person name="O'Sullivan O."/>
            <person name="Ritari J."/>
            <person name="Douillard F.P."/>
            <person name="Paul Ross R."/>
            <person name="Yang R."/>
            <person name="Briner A.E."/>
            <person name="Felis G.E."/>
            <person name="de Vos W.M."/>
            <person name="Barrangou R."/>
            <person name="Klaenhammer T.R."/>
            <person name="Caufield P.W."/>
            <person name="Cui Y."/>
            <person name="Zhang H."/>
            <person name="O'Toole P.W."/>
        </authorList>
    </citation>
    <scope>NUCLEOTIDE SEQUENCE [LARGE SCALE GENOMIC DNA]</scope>
    <source>
        <strain evidence="3 4">DSM 16041</strain>
    </source>
</reference>
<dbReference type="InterPro" id="IPR041698">
    <property type="entry name" value="Methyltransf_25"/>
</dbReference>
<protein>
    <submittedName>
        <fullName evidence="3">Methyltransferase</fullName>
    </submittedName>
</protein>
<dbReference type="CDD" id="cd02440">
    <property type="entry name" value="AdoMet_MTases"/>
    <property type="match status" value="1"/>
</dbReference>
<dbReference type="PANTHER" id="PTHR43861">
    <property type="entry name" value="TRANS-ACONITATE 2-METHYLTRANSFERASE-RELATED"/>
    <property type="match status" value="1"/>
</dbReference>
<proteinExistence type="predicted"/>
<dbReference type="GO" id="GO:0008168">
    <property type="term" value="F:methyltransferase activity"/>
    <property type="evidence" value="ECO:0007669"/>
    <property type="project" value="UniProtKB-KW"/>
</dbReference>
<evidence type="ECO:0000313" key="4">
    <source>
        <dbReference type="Proteomes" id="UP000051883"/>
    </source>
</evidence>
<keyword evidence="4" id="KW-1185">Reference proteome</keyword>
<accession>A0ABR5NYV4</accession>
<dbReference type="EMBL" id="AZDK01000019">
    <property type="protein sequence ID" value="KRK59532.1"/>
    <property type="molecule type" value="Genomic_DNA"/>
</dbReference>
<evidence type="ECO:0000256" key="1">
    <source>
        <dbReference type="ARBA" id="ARBA00022679"/>
    </source>
</evidence>
<dbReference type="Gene3D" id="2.20.25.110">
    <property type="entry name" value="S-adenosyl-L-methionine-dependent methyltransferases"/>
    <property type="match status" value="1"/>
</dbReference>
<organism evidence="3 4">
    <name type="scientific">Limosilactobacillus antri DSM 16041</name>
    <dbReference type="NCBI Taxonomy" id="525309"/>
    <lineage>
        <taxon>Bacteria</taxon>
        <taxon>Bacillati</taxon>
        <taxon>Bacillota</taxon>
        <taxon>Bacilli</taxon>
        <taxon>Lactobacillales</taxon>
        <taxon>Lactobacillaceae</taxon>
        <taxon>Limosilactobacillus</taxon>
    </lineage>
</organism>